<keyword evidence="2" id="KW-1185">Reference proteome</keyword>
<name>A0A8H4K5V0_9HYPO</name>
<comment type="caution">
    <text evidence="1">The sequence shown here is derived from an EMBL/GenBank/DDBJ whole genome shotgun (WGS) entry which is preliminary data.</text>
</comment>
<organism evidence="1 2">
    <name type="scientific">Fusarium austroafricanum</name>
    <dbReference type="NCBI Taxonomy" id="2364996"/>
    <lineage>
        <taxon>Eukaryota</taxon>
        <taxon>Fungi</taxon>
        <taxon>Dikarya</taxon>
        <taxon>Ascomycota</taxon>
        <taxon>Pezizomycotina</taxon>
        <taxon>Sordariomycetes</taxon>
        <taxon>Hypocreomycetidae</taxon>
        <taxon>Hypocreales</taxon>
        <taxon>Nectriaceae</taxon>
        <taxon>Fusarium</taxon>
        <taxon>Fusarium concolor species complex</taxon>
    </lineage>
</organism>
<gene>
    <name evidence="1" type="ORF">F53441_11470</name>
</gene>
<evidence type="ECO:0000313" key="2">
    <source>
        <dbReference type="Proteomes" id="UP000605986"/>
    </source>
</evidence>
<sequence>MRPEWKLNASEHITTRGLQIAQVKATAPGYPSATTDSTLGGTAPSNAWRHLAGLPEDAEASPSEDTVEWKRERSFQTALSGGFTVIPWEIGSPGYSKAYKWWLEWFISAKPGTLPRACKQITQDFDELIQQTSLRRRFMLTDNGQLGFGPEGAEEGDVLISPGGKVSYILRKVEASVHGAEAYRLLGDAFLNGAMAGEKVHSGMSGFKDIIII</sequence>
<accession>A0A8H4K5V0</accession>
<dbReference type="EMBL" id="JAADJG010000578">
    <property type="protein sequence ID" value="KAF4443318.1"/>
    <property type="molecule type" value="Genomic_DNA"/>
</dbReference>
<dbReference type="OrthoDB" id="2157530at2759"/>
<evidence type="ECO:0000313" key="1">
    <source>
        <dbReference type="EMBL" id="KAF4443318.1"/>
    </source>
</evidence>
<dbReference type="AlphaFoldDB" id="A0A8H4K5V0"/>
<dbReference type="Pfam" id="PF26639">
    <property type="entry name" value="Het-6_barrel"/>
    <property type="match status" value="1"/>
</dbReference>
<protein>
    <submittedName>
        <fullName evidence="1">Uncharacterized protein</fullName>
    </submittedName>
</protein>
<dbReference type="Proteomes" id="UP000605986">
    <property type="component" value="Unassembled WGS sequence"/>
</dbReference>
<proteinExistence type="predicted"/>
<reference evidence="1" key="1">
    <citation type="submission" date="2020-01" db="EMBL/GenBank/DDBJ databases">
        <title>Identification and distribution of gene clusters putatively required for synthesis of sphingolipid metabolism inhibitors in phylogenetically diverse species of the filamentous fungus Fusarium.</title>
        <authorList>
            <person name="Kim H.-S."/>
            <person name="Busman M."/>
            <person name="Brown D.W."/>
            <person name="Divon H."/>
            <person name="Uhlig S."/>
            <person name="Proctor R.H."/>
        </authorList>
    </citation>
    <scope>NUCLEOTIDE SEQUENCE</scope>
    <source>
        <strain evidence="1">NRRL 53441</strain>
    </source>
</reference>